<reference evidence="2" key="1">
    <citation type="submission" date="2019-04" db="EMBL/GenBank/DDBJ databases">
        <title>Friends and foes A comparative genomics study of 23 Aspergillus species from section Flavi.</title>
        <authorList>
            <consortium name="DOE Joint Genome Institute"/>
            <person name="Kjaerbolling I."/>
            <person name="Vesth T."/>
            <person name="Frisvad J.C."/>
            <person name="Nybo J.L."/>
            <person name="Theobald S."/>
            <person name="Kildgaard S."/>
            <person name="Isbrandt T."/>
            <person name="Kuo A."/>
            <person name="Sato A."/>
            <person name="Lyhne E.K."/>
            <person name="Kogle M.E."/>
            <person name="Wiebenga A."/>
            <person name="Kun R.S."/>
            <person name="Lubbers R.J."/>
            <person name="Makela M.R."/>
            <person name="Barry K."/>
            <person name="Chovatia M."/>
            <person name="Clum A."/>
            <person name="Daum C."/>
            <person name="Haridas S."/>
            <person name="He G."/>
            <person name="LaButti K."/>
            <person name="Lipzen A."/>
            <person name="Mondo S."/>
            <person name="Riley R."/>
            <person name="Salamov A."/>
            <person name="Simmons B.A."/>
            <person name="Magnuson J.K."/>
            <person name="Henrissat B."/>
            <person name="Mortensen U.H."/>
            <person name="Larsen T.O."/>
            <person name="Devries R.P."/>
            <person name="Grigoriev I.V."/>
            <person name="Machida M."/>
            <person name="Baker S.E."/>
            <person name="Andersen M.R."/>
        </authorList>
    </citation>
    <scope>NUCLEOTIDE SEQUENCE</scope>
    <source>
        <strain evidence="2">CBS 117612</strain>
    </source>
</reference>
<sequence>MVLPIQLHVLRTYMHTYIILYISVPPLPFSRVIPTDRKVCNRQQRAVPDLKRTNCTYLNGHYLIAHQGWATDDSHSPSITHRREPRNFQKKHVGRCY</sequence>
<gene>
    <name evidence="2" type="ORF">BDV24DRAFT_140794</name>
</gene>
<dbReference type="EMBL" id="ML737186">
    <property type="protein sequence ID" value="KAE8337049.1"/>
    <property type="molecule type" value="Genomic_DNA"/>
</dbReference>
<protein>
    <submittedName>
        <fullName evidence="2">Uncharacterized protein</fullName>
    </submittedName>
</protein>
<accession>A0A5N6XXV8</accession>
<name>A0A5N6XXV8_9EURO</name>
<feature type="region of interest" description="Disordered" evidence="1">
    <location>
        <begin position="72"/>
        <end position="97"/>
    </location>
</feature>
<evidence type="ECO:0000313" key="2">
    <source>
        <dbReference type="EMBL" id="KAE8337049.1"/>
    </source>
</evidence>
<organism evidence="2">
    <name type="scientific">Aspergillus arachidicola</name>
    <dbReference type="NCBI Taxonomy" id="656916"/>
    <lineage>
        <taxon>Eukaryota</taxon>
        <taxon>Fungi</taxon>
        <taxon>Dikarya</taxon>
        <taxon>Ascomycota</taxon>
        <taxon>Pezizomycotina</taxon>
        <taxon>Eurotiomycetes</taxon>
        <taxon>Eurotiomycetidae</taxon>
        <taxon>Eurotiales</taxon>
        <taxon>Aspergillaceae</taxon>
        <taxon>Aspergillus</taxon>
        <taxon>Aspergillus subgen. Circumdati</taxon>
    </lineage>
</organism>
<proteinExistence type="predicted"/>
<dbReference type="Proteomes" id="UP000325558">
    <property type="component" value="Unassembled WGS sequence"/>
</dbReference>
<dbReference type="AlphaFoldDB" id="A0A5N6XXV8"/>
<evidence type="ECO:0000256" key="1">
    <source>
        <dbReference type="SAM" id="MobiDB-lite"/>
    </source>
</evidence>
<feature type="compositionally biased region" description="Basic residues" evidence="1">
    <location>
        <begin position="88"/>
        <end position="97"/>
    </location>
</feature>